<name>A0A8C9R6I9_SCLFO</name>
<dbReference type="InterPro" id="IPR009057">
    <property type="entry name" value="Homeodomain-like_sf"/>
</dbReference>
<evidence type="ECO:0000256" key="2">
    <source>
        <dbReference type="ARBA" id="ARBA00022473"/>
    </source>
</evidence>
<evidence type="ECO:0000256" key="5">
    <source>
        <dbReference type="ARBA" id="ARBA00023242"/>
    </source>
</evidence>
<evidence type="ECO:0000256" key="3">
    <source>
        <dbReference type="ARBA" id="ARBA00023125"/>
    </source>
</evidence>
<reference evidence="10 11" key="1">
    <citation type="submission" date="2019-04" db="EMBL/GenBank/DDBJ databases">
        <authorList>
            <consortium name="Wellcome Sanger Institute Data Sharing"/>
        </authorList>
    </citation>
    <scope>NUCLEOTIDE SEQUENCE [LARGE SCALE GENOMIC DNA]</scope>
</reference>
<accession>A0A8C9R6I9</accession>
<dbReference type="Ensembl" id="ENSSFOT00015007991.2">
    <property type="protein sequence ID" value="ENSSFOP00015007878.2"/>
    <property type="gene ID" value="ENSSFOG00015005153.2"/>
</dbReference>
<keyword evidence="3 7" id="KW-0238">DNA-binding</keyword>
<dbReference type="OrthoDB" id="6159439at2759"/>
<evidence type="ECO:0000256" key="7">
    <source>
        <dbReference type="PROSITE-ProRule" id="PRU00108"/>
    </source>
</evidence>
<evidence type="ECO:0000313" key="11">
    <source>
        <dbReference type="Proteomes" id="UP000694397"/>
    </source>
</evidence>
<dbReference type="SUPFAM" id="SSF46689">
    <property type="entry name" value="Homeodomain-like"/>
    <property type="match status" value="1"/>
</dbReference>
<dbReference type="PROSITE" id="PS50071">
    <property type="entry name" value="HOMEOBOX_2"/>
    <property type="match status" value="1"/>
</dbReference>
<dbReference type="InterPro" id="IPR001356">
    <property type="entry name" value="HD"/>
</dbReference>
<dbReference type="GO" id="GO:0000981">
    <property type="term" value="F:DNA-binding transcription factor activity, RNA polymerase II-specific"/>
    <property type="evidence" value="ECO:0007669"/>
    <property type="project" value="InterPro"/>
</dbReference>
<dbReference type="GO" id="GO:0048663">
    <property type="term" value="P:neuron fate commitment"/>
    <property type="evidence" value="ECO:0007669"/>
    <property type="project" value="UniProtKB-ARBA"/>
</dbReference>
<dbReference type="GO" id="GO:0000978">
    <property type="term" value="F:RNA polymerase II cis-regulatory region sequence-specific DNA binding"/>
    <property type="evidence" value="ECO:0007669"/>
    <property type="project" value="TreeGrafter"/>
</dbReference>
<sequence length="230" mass="25746">MKFVAVADGRDSAFVTISEAEATPERERSCLSTSRGSGLDQSRRHRTAFTREQLFRLEKEYSKESYVSRPRRCELAAALNLPETTIKVWFQNRRMKDKRQRQTLAWPHPLDPNVYAYVMSQAVATLPHPLLPHFPLNLYQGLRGGSVAHSHFADSPRPPDPFHLVPSPYPRRELLGSLPQTPLYPHLKGEVVLRAHLSSAHVPHSASGLGEKMGLLAKFPAVSSAAHQCA</sequence>
<keyword evidence="2" id="KW-0217">Developmental protein</keyword>
<dbReference type="SMART" id="SM00389">
    <property type="entry name" value="HOX"/>
    <property type="match status" value="1"/>
</dbReference>
<evidence type="ECO:0000259" key="9">
    <source>
        <dbReference type="PROSITE" id="PS50071"/>
    </source>
</evidence>
<dbReference type="InterPro" id="IPR020479">
    <property type="entry name" value="HD_metazoa"/>
</dbReference>
<comment type="subcellular location">
    <subcellularLocation>
        <location evidence="1 7 8">Nucleus</location>
    </subcellularLocation>
</comment>
<dbReference type="Gene3D" id="1.10.10.60">
    <property type="entry name" value="Homeodomain-like"/>
    <property type="match status" value="1"/>
</dbReference>
<keyword evidence="11" id="KW-1185">Reference proteome</keyword>
<proteinExistence type="inferred from homology"/>
<dbReference type="InterPro" id="IPR052002">
    <property type="entry name" value="Even-skipped_HD"/>
</dbReference>
<evidence type="ECO:0000256" key="4">
    <source>
        <dbReference type="ARBA" id="ARBA00023155"/>
    </source>
</evidence>
<dbReference type="FunFam" id="1.10.10.60:FF:000417">
    <property type="entry name" value="Even-skipped homeobox 1"/>
    <property type="match status" value="1"/>
</dbReference>
<dbReference type="PRINTS" id="PR00024">
    <property type="entry name" value="HOMEOBOX"/>
</dbReference>
<dbReference type="Pfam" id="PF00046">
    <property type="entry name" value="Homeodomain"/>
    <property type="match status" value="1"/>
</dbReference>
<dbReference type="PROSITE" id="PS00027">
    <property type="entry name" value="HOMEOBOX_1"/>
    <property type="match status" value="1"/>
</dbReference>
<dbReference type="GeneTree" id="ENSGT00940000161025"/>
<dbReference type="InterPro" id="IPR017970">
    <property type="entry name" value="Homeobox_CS"/>
</dbReference>
<dbReference type="PANTHER" id="PTHR46294:SF3">
    <property type="entry name" value="EVEN-SKIPPED-LIKE1"/>
    <property type="match status" value="1"/>
</dbReference>
<evidence type="ECO:0000313" key="10">
    <source>
        <dbReference type="Ensembl" id="ENSSFOP00015007878.2"/>
    </source>
</evidence>
<evidence type="ECO:0000256" key="1">
    <source>
        <dbReference type="ARBA" id="ARBA00004123"/>
    </source>
</evidence>
<feature type="DNA-binding region" description="Homeobox" evidence="7">
    <location>
        <begin position="42"/>
        <end position="101"/>
    </location>
</feature>
<feature type="domain" description="Homeobox" evidence="9">
    <location>
        <begin position="40"/>
        <end position="100"/>
    </location>
</feature>
<evidence type="ECO:0000256" key="8">
    <source>
        <dbReference type="RuleBase" id="RU000682"/>
    </source>
</evidence>
<dbReference type="AlphaFoldDB" id="A0A8C9R6I9"/>
<dbReference type="GO" id="GO:0005634">
    <property type="term" value="C:nucleus"/>
    <property type="evidence" value="ECO:0007669"/>
    <property type="project" value="UniProtKB-SubCell"/>
</dbReference>
<dbReference type="PANTHER" id="PTHR46294">
    <property type="entry name" value="SEGMENTATION PROTEIN EVEN-SKIPPED"/>
    <property type="match status" value="1"/>
</dbReference>
<reference evidence="10" key="3">
    <citation type="submission" date="2025-09" db="UniProtKB">
        <authorList>
            <consortium name="Ensembl"/>
        </authorList>
    </citation>
    <scope>IDENTIFICATION</scope>
</reference>
<dbReference type="Proteomes" id="UP000694397">
    <property type="component" value="Chromosome 8"/>
</dbReference>
<keyword evidence="5 7" id="KW-0539">Nucleus</keyword>
<comment type="similarity">
    <text evidence="6">Belongs to the even-skipped homeobox family.</text>
</comment>
<protein>
    <recommendedName>
        <fullName evidence="9">Homeobox domain-containing protein</fullName>
    </recommendedName>
</protein>
<organism evidence="10 11">
    <name type="scientific">Scleropages formosus</name>
    <name type="common">Asian bonytongue</name>
    <name type="synonym">Osteoglossum formosum</name>
    <dbReference type="NCBI Taxonomy" id="113540"/>
    <lineage>
        <taxon>Eukaryota</taxon>
        <taxon>Metazoa</taxon>
        <taxon>Chordata</taxon>
        <taxon>Craniata</taxon>
        <taxon>Vertebrata</taxon>
        <taxon>Euteleostomi</taxon>
        <taxon>Actinopterygii</taxon>
        <taxon>Neopterygii</taxon>
        <taxon>Teleostei</taxon>
        <taxon>Osteoglossocephala</taxon>
        <taxon>Osteoglossomorpha</taxon>
        <taxon>Osteoglossiformes</taxon>
        <taxon>Osteoglossidae</taxon>
        <taxon>Scleropages</taxon>
    </lineage>
</organism>
<evidence type="ECO:0000256" key="6">
    <source>
        <dbReference type="ARBA" id="ARBA00038449"/>
    </source>
</evidence>
<reference evidence="10" key="2">
    <citation type="submission" date="2025-08" db="UniProtKB">
        <authorList>
            <consortium name="Ensembl"/>
        </authorList>
    </citation>
    <scope>IDENTIFICATION</scope>
</reference>
<dbReference type="CDD" id="cd00086">
    <property type="entry name" value="homeodomain"/>
    <property type="match status" value="1"/>
</dbReference>
<keyword evidence="4 7" id="KW-0371">Homeobox</keyword>